<name>A0A4Z0JNH6_9LACO</name>
<feature type="transmembrane region" description="Helical" evidence="7">
    <location>
        <begin position="142"/>
        <end position="162"/>
    </location>
</feature>
<dbReference type="SUPFAM" id="SSF103473">
    <property type="entry name" value="MFS general substrate transporter"/>
    <property type="match status" value="1"/>
</dbReference>
<dbReference type="EMBL" id="RKLY01000004">
    <property type="protein sequence ID" value="TGD24625.1"/>
    <property type="molecule type" value="Genomic_DNA"/>
</dbReference>
<dbReference type="PANTHER" id="PTHR43124">
    <property type="entry name" value="PURINE EFFLUX PUMP PBUE"/>
    <property type="match status" value="1"/>
</dbReference>
<evidence type="ECO:0000256" key="5">
    <source>
        <dbReference type="ARBA" id="ARBA00022989"/>
    </source>
</evidence>
<dbReference type="OrthoDB" id="1650550at2"/>
<evidence type="ECO:0000259" key="8">
    <source>
        <dbReference type="PROSITE" id="PS50850"/>
    </source>
</evidence>
<feature type="transmembrane region" description="Helical" evidence="7">
    <location>
        <begin position="82"/>
        <end position="102"/>
    </location>
</feature>
<feature type="transmembrane region" description="Helical" evidence="7">
    <location>
        <begin position="218"/>
        <end position="242"/>
    </location>
</feature>
<comment type="caution">
    <text evidence="9">The sequence shown here is derived from an EMBL/GenBank/DDBJ whole genome shotgun (WGS) entry which is preliminary data.</text>
</comment>
<proteinExistence type="predicted"/>
<organism evidence="9 10">
    <name type="scientific">Companilactobacillus suantsaicola</name>
    <dbReference type="NCBI Taxonomy" id="2487723"/>
    <lineage>
        <taxon>Bacteria</taxon>
        <taxon>Bacillati</taxon>
        <taxon>Bacillota</taxon>
        <taxon>Bacilli</taxon>
        <taxon>Lactobacillales</taxon>
        <taxon>Lactobacillaceae</taxon>
        <taxon>Companilactobacillus</taxon>
    </lineage>
</organism>
<feature type="transmembrane region" description="Helical" evidence="7">
    <location>
        <begin position="311"/>
        <end position="331"/>
    </location>
</feature>
<feature type="transmembrane region" description="Helical" evidence="7">
    <location>
        <begin position="343"/>
        <end position="367"/>
    </location>
</feature>
<dbReference type="InterPro" id="IPR050189">
    <property type="entry name" value="MFS_Efflux_Transporters"/>
</dbReference>
<keyword evidence="2" id="KW-0813">Transport</keyword>
<accession>A0A4Z0JNH6</accession>
<keyword evidence="5 7" id="KW-1133">Transmembrane helix</keyword>
<evidence type="ECO:0000313" key="9">
    <source>
        <dbReference type="EMBL" id="TGD24625.1"/>
    </source>
</evidence>
<protein>
    <submittedName>
        <fullName evidence="9">MFS transporter</fullName>
    </submittedName>
</protein>
<keyword evidence="3" id="KW-1003">Cell membrane</keyword>
<dbReference type="PANTHER" id="PTHR43124:SF3">
    <property type="entry name" value="CHLORAMPHENICOL EFFLUX PUMP RV0191"/>
    <property type="match status" value="1"/>
</dbReference>
<feature type="transmembrane region" description="Helical" evidence="7">
    <location>
        <begin position="50"/>
        <end position="70"/>
    </location>
</feature>
<dbReference type="InterPro" id="IPR020846">
    <property type="entry name" value="MFS_dom"/>
</dbReference>
<evidence type="ECO:0000256" key="3">
    <source>
        <dbReference type="ARBA" id="ARBA00022475"/>
    </source>
</evidence>
<dbReference type="Gene3D" id="1.20.1250.20">
    <property type="entry name" value="MFS general substrate transporter like domains"/>
    <property type="match status" value="2"/>
</dbReference>
<keyword evidence="10" id="KW-1185">Reference proteome</keyword>
<evidence type="ECO:0000256" key="7">
    <source>
        <dbReference type="SAM" id="Phobius"/>
    </source>
</evidence>
<feature type="transmembrane region" description="Helical" evidence="7">
    <location>
        <begin position="108"/>
        <end position="130"/>
    </location>
</feature>
<evidence type="ECO:0000256" key="1">
    <source>
        <dbReference type="ARBA" id="ARBA00004651"/>
    </source>
</evidence>
<evidence type="ECO:0000256" key="4">
    <source>
        <dbReference type="ARBA" id="ARBA00022692"/>
    </source>
</evidence>
<evidence type="ECO:0000313" key="10">
    <source>
        <dbReference type="Proteomes" id="UP000298021"/>
    </source>
</evidence>
<dbReference type="Pfam" id="PF07690">
    <property type="entry name" value="MFS_1"/>
    <property type="match status" value="1"/>
</dbReference>
<dbReference type="RefSeq" id="WP_135371370.1">
    <property type="nucleotide sequence ID" value="NZ_RKLY01000004.1"/>
</dbReference>
<feature type="transmembrane region" description="Helical" evidence="7">
    <location>
        <begin position="168"/>
        <end position="185"/>
    </location>
</feature>
<evidence type="ECO:0000256" key="6">
    <source>
        <dbReference type="ARBA" id="ARBA00023136"/>
    </source>
</evidence>
<keyword evidence="4 7" id="KW-0812">Transmembrane</keyword>
<dbReference type="GO" id="GO:0005886">
    <property type="term" value="C:plasma membrane"/>
    <property type="evidence" value="ECO:0007669"/>
    <property type="project" value="UniProtKB-SubCell"/>
</dbReference>
<comment type="subcellular location">
    <subcellularLocation>
        <location evidence="1">Cell membrane</location>
        <topology evidence="1">Multi-pass membrane protein</topology>
    </subcellularLocation>
</comment>
<reference evidence="9 10" key="1">
    <citation type="submission" date="2018-10" db="EMBL/GenBank/DDBJ databases">
        <title>Lactobacillus sp. R7 and Lactobacillus sp. R19 isolated from fermented mustard green product of Taiwan.</title>
        <authorList>
            <person name="Lin S.-T."/>
        </authorList>
    </citation>
    <scope>NUCLEOTIDE SEQUENCE [LARGE SCALE GENOMIC DNA]</scope>
    <source>
        <strain evidence="9 10">BCRC 81127</strain>
    </source>
</reference>
<evidence type="ECO:0000256" key="2">
    <source>
        <dbReference type="ARBA" id="ARBA00022448"/>
    </source>
</evidence>
<dbReference type="InterPro" id="IPR011701">
    <property type="entry name" value="MFS"/>
</dbReference>
<feature type="domain" description="Major facilitator superfamily (MFS) profile" evidence="8">
    <location>
        <begin position="12"/>
        <end position="402"/>
    </location>
</feature>
<dbReference type="InterPro" id="IPR036259">
    <property type="entry name" value="MFS_trans_sf"/>
</dbReference>
<feature type="transmembrane region" description="Helical" evidence="7">
    <location>
        <begin position="288"/>
        <end position="305"/>
    </location>
</feature>
<feature type="transmembrane region" description="Helical" evidence="7">
    <location>
        <begin position="379"/>
        <end position="396"/>
    </location>
</feature>
<sequence>MQSYSKGFRKVMLIISLLALNIVEQAASAISGAIPQMASAFPQQSEVHVELVTTVVSIFVTFFVLVSGFITKWIGQKQTAVLGLSVAAVSSIIPAFSSNFMAIMVSRAVLGIGIGLANPLAISLIGEFFHGDTLANLMGWRSAVASVGVSVMTFLACQLLQISWHAAYWVYLLFIPTLVLFIIFVPSPEKVMKNNQNINVEKKDNKKKGDSNEVAPKGALLTAISLAALLLVYMSCAMVSYIKLASMYVQTGIGTPTQASTAISILGFAQLIGGALFGMAFKFFKKNVLPLGVGLSGITMILMTFSTNTVMIAVLGGLSGLFGGMAVPYIFTKINMMSTTKTAPLNNALVLVGSNLGSFVAPFFASALGGTALISLRNAGWVIILLTVIIVIALAFNRNQNSQQLSQTH</sequence>
<keyword evidence="6 7" id="KW-0472">Membrane</keyword>
<dbReference type="PROSITE" id="PS50850">
    <property type="entry name" value="MFS"/>
    <property type="match status" value="1"/>
</dbReference>
<dbReference type="Proteomes" id="UP000298021">
    <property type="component" value="Unassembled WGS sequence"/>
</dbReference>
<gene>
    <name evidence="9" type="ORF">EGT49_02420</name>
</gene>
<dbReference type="AlphaFoldDB" id="A0A4Z0JNH6"/>
<dbReference type="GO" id="GO:0022857">
    <property type="term" value="F:transmembrane transporter activity"/>
    <property type="evidence" value="ECO:0007669"/>
    <property type="project" value="InterPro"/>
</dbReference>
<feature type="transmembrane region" description="Helical" evidence="7">
    <location>
        <begin position="262"/>
        <end position="281"/>
    </location>
</feature>